<evidence type="ECO:0000256" key="1">
    <source>
        <dbReference type="SAM" id="MobiDB-lite"/>
    </source>
</evidence>
<dbReference type="RefSeq" id="WP_305993764.1">
    <property type="nucleotide sequence ID" value="NZ_JAVAMP010000014.1"/>
</dbReference>
<sequence length="298" mass="33770">MKKMIVATTLLAIIFSGLYLISNFKNTMMLNSNAGDISSNEVLPNPTSSDKQTKIPSSEQPENDNLEDKPLENGLNDTENKFNESKIMIKSKINLSSSTDSDVTVIEKTISTEDEASVITTVQPEIHGLKDKQFENEINKKIANYYQNEIKEIESSAAEYLEDMKRNNYSAHQFELTMNYEMIVSGNLVHILITTRTYTGGATDMVRVMSLNMINESNGKEVCITDIFDLNTMNHLIIQHMNNNEKYYPTNLSGELRFQSVREDQAFYIENNTLYVLFNKYEIAPGAAEIQTISIPII</sequence>
<dbReference type="InterPro" id="IPR025303">
    <property type="entry name" value="PdaC"/>
</dbReference>
<dbReference type="Pfam" id="PF11738">
    <property type="entry name" value="DUF3298"/>
    <property type="match status" value="1"/>
</dbReference>
<accession>A0ABT9J486</accession>
<dbReference type="Gene3D" id="3.90.640.20">
    <property type="entry name" value="Heat-shock cognate protein, ATPase"/>
    <property type="match status" value="1"/>
</dbReference>
<dbReference type="InterPro" id="IPR037126">
    <property type="entry name" value="PdaC/RsiV-like_sf"/>
</dbReference>
<keyword evidence="5" id="KW-1185">Reference proteome</keyword>
<evidence type="ECO:0000259" key="3">
    <source>
        <dbReference type="Pfam" id="PF13739"/>
    </source>
</evidence>
<reference evidence="4 5" key="1">
    <citation type="submission" date="2023-08" db="EMBL/GenBank/DDBJ databases">
        <authorList>
            <person name="Park J.-S."/>
        </authorList>
    </citation>
    <scope>NUCLEOTIDE SEQUENCE [LARGE SCALE GENOMIC DNA]</scope>
    <source>
        <strain evidence="4 5">2205SS18-9</strain>
    </source>
</reference>
<protein>
    <submittedName>
        <fullName evidence="4">DUF4163 domain-containing protein</fullName>
    </submittedName>
</protein>
<organism evidence="4 5">
    <name type="scientific">Chengkuizengella axinellae</name>
    <dbReference type="NCBI Taxonomy" id="3064388"/>
    <lineage>
        <taxon>Bacteria</taxon>
        <taxon>Bacillati</taxon>
        <taxon>Bacillota</taxon>
        <taxon>Bacilli</taxon>
        <taxon>Bacillales</taxon>
        <taxon>Paenibacillaceae</taxon>
        <taxon>Chengkuizengella</taxon>
    </lineage>
</organism>
<name>A0ABT9J486_9BACL</name>
<dbReference type="Pfam" id="PF13739">
    <property type="entry name" value="PdaC"/>
    <property type="match status" value="1"/>
</dbReference>
<feature type="domain" description="DUF3298" evidence="2">
    <location>
        <begin position="232"/>
        <end position="296"/>
    </location>
</feature>
<feature type="region of interest" description="Disordered" evidence="1">
    <location>
        <begin position="40"/>
        <end position="78"/>
    </location>
</feature>
<evidence type="ECO:0000313" key="5">
    <source>
        <dbReference type="Proteomes" id="UP001231941"/>
    </source>
</evidence>
<dbReference type="EMBL" id="JAVAMP010000014">
    <property type="protein sequence ID" value="MDP5276460.1"/>
    <property type="molecule type" value="Genomic_DNA"/>
</dbReference>
<dbReference type="Gene3D" id="3.30.565.40">
    <property type="entry name" value="Fervidobacterium nodosum Rt17-B1 like"/>
    <property type="match status" value="1"/>
</dbReference>
<dbReference type="InterPro" id="IPR021729">
    <property type="entry name" value="DUF3298"/>
</dbReference>
<proteinExistence type="predicted"/>
<dbReference type="Proteomes" id="UP001231941">
    <property type="component" value="Unassembled WGS sequence"/>
</dbReference>
<feature type="compositionally biased region" description="Polar residues" evidence="1">
    <location>
        <begin position="40"/>
        <end position="60"/>
    </location>
</feature>
<comment type="caution">
    <text evidence="4">The sequence shown here is derived from an EMBL/GenBank/DDBJ whole genome shotgun (WGS) entry which is preliminary data.</text>
</comment>
<evidence type="ECO:0000259" key="2">
    <source>
        <dbReference type="Pfam" id="PF11738"/>
    </source>
</evidence>
<gene>
    <name evidence="4" type="ORF">Q5Y73_20405</name>
</gene>
<evidence type="ECO:0000313" key="4">
    <source>
        <dbReference type="EMBL" id="MDP5276460.1"/>
    </source>
</evidence>
<feature type="domain" description="Deacetylase PdaC" evidence="3">
    <location>
        <begin position="112"/>
        <end position="202"/>
    </location>
</feature>